<reference evidence="2" key="2">
    <citation type="submission" date="2017-06" db="EMBL/GenBank/DDBJ databases">
        <title>WGS assembly of Brachypodium distachyon.</title>
        <authorList>
            <consortium name="The International Brachypodium Initiative"/>
            <person name="Lucas S."/>
            <person name="Harmon-Smith M."/>
            <person name="Lail K."/>
            <person name="Tice H."/>
            <person name="Grimwood J."/>
            <person name="Bruce D."/>
            <person name="Barry K."/>
            <person name="Shu S."/>
            <person name="Lindquist E."/>
            <person name="Wang M."/>
            <person name="Pitluck S."/>
            <person name="Vogel J.P."/>
            <person name="Garvin D.F."/>
            <person name="Mockler T.C."/>
            <person name="Schmutz J."/>
            <person name="Rokhsar D."/>
            <person name="Bevan M.W."/>
        </authorList>
    </citation>
    <scope>NUCLEOTIDE SEQUENCE</scope>
    <source>
        <strain evidence="2">Bd21</strain>
    </source>
</reference>
<gene>
    <name evidence="2" type="ORF">BRADI_3g45952v3</name>
</gene>
<organism evidence="2">
    <name type="scientific">Brachypodium distachyon</name>
    <name type="common">Purple false brome</name>
    <name type="synonym">Trachynia distachya</name>
    <dbReference type="NCBI Taxonomy" id="15368"/>
    <lineage>
        <taxon>Eukaryota</taxon>
        <taxon>Viridiplantae</taxon>
        <taxon>Streptophyta</taxon>
        <taxon>Embryophyta</taxon>
        <taxon>Tracheophyta</taxon>
        <taxon>Spermatophyta</taxon>
        <taxon>Magnoliopsida</taxon>
        <taxon>Liliopsida</taxon>
        <taxon>Poales</taxon>
        <taxon>Poaceae</taxon>
        <taxon>BOP clade</taxon>
        <taxon>Pooideae</taxon>
        <taxon>Stipodae</taxon>
        <taxon>Brachypodieae</taxon>
        <taxon>Brachypodium</taxon>
    </lineage>
</organism>
<dbReference type="Gramene" id="PNT68837">
    <property type="protein sequence ID" value="PNT68837"/>
    <property type="gene ID" value="BRADI_3g45952v3"/>
</dbReference>
<reference evidence="2 3" key="1">
    <citation type="journal article" date="2010" name="Nature">
        <title>Genome sequencing and analysis of the model grass Brachypodium distachyon.</title>
        <authorList>
            <consortium name="International Brachypodium Initiative"/>
        </authorList>
    </citation>
    <scope>NUCLEOTIDE SEQUENCE [LARGE SCALE GENOMIC DNA]</scope>
    <source>
        <strain evidence="2 3">Bd21</strain>
    </source>
</reference>
<dbReference type="EMBL" id="CM000882">
    <property type="protein sequence ID" value="PNT68838.1"/>
    <property type="molecule type" value="Genomic_DNA"/>
</dbReference>
<feature type="region of interest" description="Disordered" evidence="1">
    <location>
        <begin position="107"/>
        <end position="130"/>
    </location>
</feature>
<proteinExistence type="predicted"/>
<evidence type="ECO:0000313" key="4">
    <source>
        <dbReference type="Proteomes" id="UP000008810"/>
    </source>
</evidence>
<dbReference type="EnsemblPlants" id="PNT68837">
    <property type="protein sequence ID" value="PNT68837"/>
    <property type="gene ID" value="BRADI_3g45952v3"/>
</dbReference>
<keyword evidence="4" id="KW-1185">Reference proteome</keyword>
<dbReference type="EnsemblPlants" id="PNT68838">
    <property type="protein sequence ID" value="PNT68838"/>
    <property type="gene ID" value="BRADI_3g45952v3"/>
</dbReference>
<sequence>PHHVRVAHEQLVAEWQERVDEQHLLPAHLVEGGGPPAGVLRGHPAAHVEDGHAPEVEFAEQFGVHGAYEEVVDPKAGEVVHPGEDEVEEGVVAKGDHDDAVAGARAHHVAGEAEGARRGHPRTPRRRLPNGAVVHGLRLCGGGCVGSDGGGDGGEGERGRCEGGEGEEEEEGGDSEAAEDGAEDPDEDRLGGFGGAPRRHFVGRGGRVAGAGSAGSSWRWGQALRSGHSLSRGAASEMRRWGPPDPDE</sequence>
<dbReference type="InParanoid" id="A0A2K2D3I5"/>
<feature type="region of interest" description="Disordered" evidence="1">
    <location>
        <begin position="143"/>
        <end position="248"/>
    </location>
</feature>
<name>A0A2K2D3I5_BRADI</name>
<evidence type="ECO:0000256" key="1">
    <source>
        <dbReference type="SAM" id="MobiDB-lite"/>
    </source>
</evidence>
<dbReference type="Gramene" id="PNT68838">
    <property type="protein sequence ID" value="PNT68838"/>
    <property type="gene ID" value="BRADI_3g45952v3"/>
</dbReference>
<evidence type="ECO:0000313" key="2">
    <source>
        <dbReference type="EMBL" id="PNT68838.1"/>
    </source>
</evidence>
<evidence type="ECO:0000313" key="3">
    <source>
        <dbReference type="EnsemblPlants" id="PNT68837"/>
    </source>
</evidence>
<dbReference type="AlphaFoldDB" id="A0A2K2D3I5"/>
<feature type="compositionally biased region" description="Acidic residues" evidence="1">
    <location>
        <begin position="164"/>
        <end position="187"/>
    </location>
</feature>
<protein>
    <submittedName>
        <fullName evidence="2 3">Uncharacterized protein</fullName>
    </submittedName>
</protein>
<accession>A0A2K2D3I5</accession>
<reference evidence="3" key="3">
    <citation type="submission" date="2018-08" db="UniProtKB">
        <authorList>
            <consortium name="EnsemblPlants"/>
        </authorList>
    </citation>
    <scope>IDENTIFICATION</scope>
    <source>
        <strain evidence="3">cv. Bd21</strain>
    </source>
</reference>
<dbReference type="Proteomes" id="UP000008810">
    <property type="component" value="Chromosome 3"/>
</dbReference>
<feature type="compositionally biased region" description="Gly residues" evidence="1">
    <location>
        <begin position="143"/>
        <end position="153"/>
    </location>
</feature>
<feature type="compositionally biased region" description="Basic residues" evidence="1">
    <location>
        <begin position="118"/>
        <end position="128"/>
    </location>
</feature>
<dbReference type="EMBL" id="CM000882">
    <property type="protein sequence ID" value="PNT68837.1"/>
    <property type="molecule type" value="Genomic_DNA"/>
</dbReference>
<feature type="non-terminal residue" evidence="2">
    <location>
        <position position="1"/>
    </location>
</feature>
<feature type="compositionally biased region" description="Gly residues" evidence="1">
    <location>
        <begin position="203"/>
        <end position="213"/>
    </location>
</feature>